<dbReference type="EMBL" id="JAERWK010000010">
    <property type="protein sequence ID" value="MBM9467453.1"/>
    <property type="molecule type" value="Genomic_DNA"/>
</dbReference>
<name>A0A939BWE1_9ACTN</name>
<accession>A0A939BWE1</accession>
<evidence type="ECO:0000313" key="2">
    <source>
        <dbReference type="EMBL" id="MBM9467453.1"/>
    </source>
</evidence>
<keyword evidence="3" id="KW-1185">Reference proteome</keyword>
<sequence length="66" mass="7201">MSATNDPEPGAEQRGPAVDRRRLDEVFGTTLPDVTRDELDPGSSGAGGTGRDERWYRENRPPHHGG</sequence>
<feature type="compositionally biased region" description="Basic and acidic residues" evidence="1">
    <location>
        <begin position="50"/>
        <end position="66"/>
    </location>
</feature>
<organism evidence="2 3">
    <name type="scientific">Nakamurella leprariae</name>
    <dbReference type="NCBI Taxonomy" id="2803911"/>
    <lineage>
        <taxon>Bacteria</taxon>
        <taxon>Bacillati</taxon>
        <taxon>Actinomycetota</taxon>
        <taxon>Actinomycetes</taxon>
        <taxon>Nakamurellales</taxon>
        <taxon>Nakamurellaceae</taxon>
        <taxon>Nakamurella</taxon>
    </lineage>
</organism>
<dbReference type="Proteomes" id="UP000663792">
    <property type="component" value="Unassembled WGS sequence"/>
</dbReference>
<proteinExistence type="predicted"/>
<reference evidence="2" key="1">
    <citation type="submission" date="2021-01" db="EMBL/GenBank/DDBJ databases">
        <title>YIM 132084 draft genome.</title>
        <authorList>
            <person name="An D."/>
        </authorList>
    </citation>
    <scope>NUCLEOTIDE SEQUENCE</scope>
    <source>
        <strain evidence="2">YIM 132084</strain>
    </source>
</reference>
<feature type="region of interest" description="Disordered" evidence="1">
    <location>
        <begin position="1"/>
        <end position="66"/>
    </location>
</feature>
<dbReference type="RefSeq" id="WP_205260384.1">
    <property type="nucleotide sequence ID" value="NZ_JAERWK010000010.1"/>
</dbReference>
<gene>
    <name evidence="2" type="ORF">JL106_09210</name>
</gene>
<dbReference type="AlphaFoldDB" id="A0A939BWE1"/>
<evidence type="ECO:0000313" key="3">
    <source>
        <dbReference type="Proteomes" id="UP000663792"/>
    </source>
</evidence>
<evidence type="ECO:0000256" key="1">
    <source>
        <dbReference type="SAM" id="MobiDB-lite"/>
    </source>
</evidence>
<comment type="caution">
    <text evidence="2">The sequence shown here is derived from an EMBL/GenBank/DDBJ whole genome shotgun (WGS) entry which is preliminary data.</text>
</comment>
<protein>
    <submittedName>
        <fullName evidence="2">Uncharacterized protein</fullName>
    </submittedName>
</protein>